<proteinExistence type="predicted"/>
<dbReference type="EMBL" id="KN833053">
    <property type="protein sequence ID" value="KIM74947.1"/>
    <property type="molecule type" value="Genomic_DNA"/>
</dbReference>
<organism evidence="2 3">
    <name type="scientific">Piloderma croceum (strain F 1598)</name>
    <dbReference type="NCBI Taxonomy" id="765440"/>
    <lineage>
        <taxon>Eukaryota</taxon>
        <taxon>Fungi</taxon>
        <taxon>Dikarya</taxon>
        <taxon>Basidiomycota</taxon>
        <taxon>Agaricomycotina</taxon>
        <taxon>Agaricomycetes</taxon>
        <taxon>Agaricomycetidae</taxon>
        <taxon>Atheliales</taxon>
        <taxon>Atheliaceae</taxon>
        <taxon>Piloderma</taxon>
    </lineage>
</organism>
<evidence type="ECO:0000313" key="2">
    <source>
        <dbReference type="EMBL" id="KIM74947.1"/>
    </source>
</evidence>
<dbReference type="Proteomes" id="UP000054166">
    <property type="component" value="Unassembled WGS sequence"/>
</dbReference>
<sequence length="183" mass="21013">MDASWLENVHGASIDEGKEGKAQRKKMSEHHRCTPAVTHTIPCHFDEESEGDPADDFVLRNAQGRLVYIRHALHVLESKWGAVDTWPSSFGQEWLKVSAKEAHEVASWCHSVRIQVQTGWRLIGYITRVMDGEMPTVEEWRNLWLECCQLLKIIYTSILGLEHKLDLVERCGIANMDCIQFEI</sequence>
<accession>A0A0C3BC96</accession>
<reference evidence="2 3" key="1">
    <citation type="submission" date="2014-04" db="EMBL/GenBank/DDBJ databases">
        <authorList>
            <consortium name="DOE Joint Genome Institute"/>
            <person name="Kuo A."/>
            <person name="Tarkka M."/>
            <person name="Buscot F."/>
            <person name="Kohler A."/>
            <person name="Nagy L.G."/>
            <person name="Floudas D."/>
            <person name="Copeland A."/>
            <person name="Barry K.W."/>
            <person name="Cichocki N."/>
            <person name="Veneault-Fourrey C."/>
            <person name="LaButti K."/>
            <person name="Lindquist E.A."/>
            <person name="Lipzen A."/>
            <person name="Lundell T."/>
            <person name="Morin E."/>
            <person name="Murat C."/>
            <person name="Sun H."/>
            <person name="Tunlid A."/>
            <person name="Henrissat B."/>
            <person name="Grigoriev I.V."/>
            <person name="Hibbett D.S."/>
            <person name="Martin F."/>
            <person name="Nordberg H.P."/>
            <person name="Cantor M.N."/>
            <person name="Hua S.X."/>
        </authorList>
    </citation>
    <scope>NUCLEOTIDE SEQUENCE [LARGE SCALE GENOMIC DNA]</scope>
    <source>
        <strain evidence="2 3">F 1598</strain>
    </source>
</reference>
<keyword evidence="3" id="KW-1185">Reference proteome</keyword>
<gene>
    <name evidence="2" type="ORF">PILCRDRAFT_827772</name>
</gene>
<dbReference type="AlphaFoldDB" id="A0A0C3BC96"/>
<dbReference type="InParanoid" id="A0A0C3BC96"/>
<feature type="compositionally biased region" description="Basic and acidic residues" evidence="1">
    <location>
        <begin position="13"/>
        <end position="22"/>
    </location>
</feature>
<evidence type="ECO:0000313" key="3">
    <source>
        <dbReference type="Proteomes" id="UP000054166"/>
    </source>
</evidence>
<feature type="region of interest" description="Disordered" evidence="1">
    <location>
        <begin position="1"/>
        <end position="22"/>
    </location>
</feature>
<dbReference type="HOGENOM" id="CLU_1475697_0_0_1"/>
<protein>
    <submittedName>
        <fullName evidence="2">Uncharacterized protein</fullName>
    </submittedName>
</protein>
<dbReference type="OrthoDB" id="3326448at2759"/>
<reference evidence="3" key="2">
    <citation type="submission" date="2015-01" db="EMBL/GenBank/DDBJ databases">
        <title>Evolutionary Origins and Diversification of the Mycorrhizal Mutualists.</title>
        <authorList>
            <consortium name="DOE Joint Genome Institute"/>
            <consortium name="Mycorrhizal Genomics Consortium"/>
            <person name="Kohler A."/>
            <person name="Kuo A."/>
            <person name="Nagy L.G."/>
            <person name="Floudas D."/>
            <person name="Copeland A."/>
            <person name="Barry K.W."/>
            <person name="Cichocki N."/>
            <person name="Veneault-Fourrey C."/>
            <person name="LaButti K."/>
            <person name="Lindquist E.A."/>
            <person name="Lipzen A."/>
            <person name="Lundell T."/>
            <person name="Morin E."/>
            <person name="Murat C."/>
            <person name="Riley R."/>
            <person name="Ohm R."/>
            <person name="Sun H."/>
            <person name="Tunlid A."/>
            <person name="Henrissat B."/>
            <person name="Grigoriev I.V."/>
            <person name="Hibbett D.S."/>
            <person name="Martin F."/>
        </authorList>
    </citation>
    <scope>NUCLEOTIDE SEQUENCE [LARGE SCALE GENOMIC DNA]</scope>
    <source>
        <strain evidence="3">F 1598</strain>
    </source>
</reference>
<evidence type="ECO:0000256" key="1">
    <source>
        <dbReference type="SAM" id="MobiDB-lite"/>
    </source>
</evidence>
<name>A0A0C3BC96_PILCF</name>